<dbReference type="Pfam" id="PF21760">
    <property type="entry name" value="SecD_1st"/>
    <property type="match status" value="1"/>
</dbReference>
<dbReference type="AlphaFoldDB" id="A0A4R8DTB4"/>
<dbReference type="Pfam" id="PF07549">
    <property type="entry name" value="Sec_GG"/>
    <property type="match status" value="2"/>
</dbReference>
<keyword evidence="15" id="KW-1185">Reference proteome</keyword>
<feature type="domain" description="SecDF P1 head subdomain" evidence="13">
    <location>
        <begin position="392"/>
        <end position="488"/>
    </location>
</feature>
<keyword evidence="6 9" id="KW-1133">Transmembrane helix</keyword>
<dbReference type="InterPro" id="IPR005791">
    <property type="entry name" value="SecD"/>
</dbReference>
<feature type="transmembrane region" description="Helical" evidence="9">
    <location>
        <begin position="534"/>
        <end position="556"/>
    </location>
</feature>
<keyword evidence="2 9" id="KW-0813">Transport</keyword>
<dbReference type="HAMAP" id="MF_01463_B">
    <property type="entry name" value="SecD_B"/>
    <property type="match status" value="1"/>
</dbReference>
<dbReference type="InterPro" id="IPR022813">
    <property type="entry name" value="SecD/SecF_arch_bac"/>
</dbReference>
<evidence type="ECO:0000256" key="1">
    <source>
        <dbReference type="ARBA" id="ARBA00004651"/>
    </source>
</evidence>
<feature type="transmembrane region" description="Helical" evidence="9">
    <location>
        <begin position="7"/>
        <end position="28"/>
    </location>
</feature>
<feature type="domain" description="Protein export membrane protein SecD/SecF C-terminal" evidence="11">
    <location>
        <begin position="490"/>
        <end position="657"/>
    </location>
</feature>
<dbReference type="InterPro" id="IPR048631">
    <property type="entry name" value="SecD_1st"/>
</dbReference>
<dbReference type="NCBIfam" id="TIGR00966">
    <property type="entry name" value="transloc_SecF"/>
    <property type="match status" value="1"/>
</dbReference>
<dbReference type="PRINTS" id="PR01755">
    <property type="entry name" value="SECFTRNLCASE"/>
</dbReference>
<evidence type="ECO:0000256" key="5">
    <source>
        <dbReference type="ARBA" id="ARBA00022927"/>
    </source>
</evidence>
<comment type="subcellular location">
    <subcellularLocation>
        <location evidence="1 9">Cell membrane</location>
        <topology evidence="1 9">Multi-pass membrane protein</topology>
    </subcellularLocation>
</comment>
<accession>A0A4R8DTB4</accession>
<gene>
    <name evidence="10" type="primary">secF</name>
    <name evidence="9" type="synonym">secD</name>
    <name evidence="14" type="ORF">EDB95_2179</name>
</gene>
<organism evidence="14 15">
    <name type="scientific">Dinghuibacter silviterrae</name>
    <dbReference type="NCBI Taxonomy" id="1539049"/>
    <lineage>
        <taxon>Bacteria</taxon>
        <taxon>Pseudomonadati</taxon>
        <taxon>Bacteroidota</taxon>
        <taxon>Chitinophagia</taxon>
        <taxon>Chitinophagales</taxon>
        <taxon>Chitinophagaceae</taxon>
        <taxon>Dinghuibacter</taxon>
    </lineage>
</organism>
<dbReference type="InterPro" id="IPR005665">
    <property type="entry name" value="SecF_bac"/>
</dbReference>
<feature type="transmembrane region" description="Helical" evidence="9">
    <location>
        <begin position="849"/>
        <end position="872"/>
    </location>
</feature>
<evidence type="ECO:0000256" key="9">
    <source>
        <dbReference type="HAMAP-Rule" id="MF_01463"/>
    </source>
</evidence>
<dbReference type="GO" id="GO:0015450">
    <property type="term" value="F:protein-transporting ATPase activity"/>
    <property type="evidence" value="ECO:0007669"/>
    <property type="project" value="InterPro"/>
</dbReference>
<comment type="similarity">
    <text evidence="9">Belongs to the SecD/SecF family. SecD subfamily.</text>
</comment>
<evidence type="ECO:0000256" key="7">
    <source>
        <dbReference type="ARBA" id="ARBA00023010"/>
    </source>
</evidence>
<reference evidence="14 15" key="1">
    <citation type="submission" date="2019-03" db="EMBL/GenBank/DDBJ databases">
        <title>Genomic Encyclopedia of Type Strains, Phase IV (KMG-IV): sequencing the most valuable type-strain genomes for metagenomic binning, comparative biology and taxonomic classification.</title>
        <authorList>
            <person name="Goeker M."/>
        </authorList>
    </citation>
    <scope>NUCLEOTIDE SEQUENCE [LARGE SCALE GENOMIC DNA]</scope>
    <source>
        <strain evidence="14 15">DSM 100059</strain>
    </source>
</reference>
<evidence type="ECO:0000256" key="2">
    <source>
        <dbReference type="ARBA" id="ARBA00022448"/>
    </source>
</evidence>
<dbReference type="Gene3D" id="3.30.1360.200">
    <property type="match status" value="1"/>
</dbReference>
<dbReference type="OrthoDB" id="9805019at2"/>
<feature type="transmembrane region" description="Helical" evidence="9">
    <location>
        <begin position="609"/>
        <end position="628"/>
    </location>
</feature>
<dbReference type="InterPro" id="IPR055344">
    <property type="entry name" value="SecD_SecF_C_bact"/>
</dbReference>
<feature type="transmembrane region" description="Helical" evidence="9">
    <location>
        <begin position="691"/>
        <end position="712"/>
    </location>
</feature>
<keyword evidence="5 9" id="KW-0653">Protein transport</keyword>
<comment type="subunit">
    <text evidence="9">Forms a complex with SecF. Part of the essential Sec protein translocation apparatus which comprises SecA, SecYEG and auxiliary proteins SecDF. Other proteins may also be involved.</text>
</comment>
<dbReference type="FunFam" id="1.20.1640.10:FF:000004">
    <property type="entry name" value="Protein translocase subunit SecD"/>
    <property type="match status" value="1"/>
</dbReference>
<dbReference type="SUPFAM" id="SSF82866">
    <property type="entry name" value="Multidrug efflux transporter AcrB transmembrane domain"/>
    <property type="match status" value="2"/>
</dbReference>
<dbReference type="InterPro" id="IPR048634">
    <property type="entry name" value="SecD_SecF_C"/>
</dbReference>
<evidence type="ECO:0000313" key="14">
    <source>
        <dbReference type="EMBL" id="TDX01148.1"/>
    </source>
</evidence>
<feature type="transmembrane region" description="Helical" evidence="9">
    <location>
        <begin position="510"/>
        <end position="529"/>
    </location>
</feature>
<feature type="transmembrane region" description="Helical" evidence="9">
    <location>
        <begin position="824"/>
        <end position="842"/>
    </location>
</feature>
<dbReference type="InterPro" id="IPR022645">
    <property type="entry name" value="SecD/SecF_bac"/>
</dbReference>
<dbReference type="NCBIfam" id="NF009585">
    <property type="entry name" value="PRK13024.1-5"/>
    <property type="match status" value="1"/>
</dbReference>
<dbReference type="InterPro" id="IPR054384">
    <property type="entry name" value="SecDF_P1_head"/>
</dbReference>
<keyword evidence="8 9" id="KW-0472">Membrane</keyword>
<feature type="transmembrane region" description="Helical" evidence="9">
    <location>
        <begin position="935"/>
        <end position="953"/>
    </location>
</feature>
<evidence type="ECO:0000259" key="12">
    <source>
        <dbReference type="Pfam" id="PF21760"/>
    </source>
</evidence>
<evidence type="ECO:0000259" key="13">
    <source>
        <dbReference type="Pfam" id="PF22599"/>
    </source>
</evidence>
<keyword evidence="7 9" id="KW-0811">Translocation</keyword>
<keyword evidence="3 9" id="KW-1003">Cell membrane</keyword>
<dbReference type="Pfam" id="PF02355">
    <property type="entry name" value="SecD_SecF_C"/>
    <property type="match status" value="2"/>
</dbReference>
<dbReference type="InterPro" id="IPR022646">
    <property type="entry name" value="SecD/SecF_CS"/>
</dbReference>
<dbReference type="PANTHER" id="PTHR30081">
    <property type="entry name" value="PROTEIN-EXPORT MEMBRANE PROTEIN SEC"/>
    <property type="match status" value="1"/>
</dbReference>
<dbReference type="Pfam" id="PF22599">
    <property type="entry name" value="SecDF_P1_head"/>
    <property type="match status" value="1"/>
</dbReference>
<dbReference type="GO" id="GO:0065002">
    <property type="term" value="P:intracellular protein transmembrane transport"/>
    <property type="evidence" value="ECO:0007669"/>
    <property type="project" value="UniProtKB-UniRule"/>
</dbReference>
<comment type="subunit">
    <text evidence="10">Forms a complex with SecD. Part of the essential Sec protein translocation apparatus which comprises SecA, SecYEG and auxiliary proteins SecDF. Other proteins may also be involved.</text>
</comment>
<dbReference type="Gene3D" id="3.30.70.3220">
    <property type="match status" value="1"/>
</dbReference>
<dbReference type="NCBIfam" id="TIGR01129">
    <property type="entry name" value="secD"/>
    <property type="match status" value="1"/>
</dbReference>
<dbReference type="GO" id="GO:0006605">
    <property type="term" value="P:protein targeting"/>
    <property type="evidence" value="ECO:0007669"/>
    <property type="project" value="UniProtKB-UniRule"/>
</dbReference>
<feature type="transmembrane region" description="Helical" evidence="9">
    <location>
        <begin position="959"/>
        <end position="983"/>
    </location>
</feature>
<evidence type="ECO:0000259" key="11">
    <source>
        <dbReference type="Pfam" id="PF02355"/>
    </source>
</evidence>
<sequence>MQLKGLVWFFTIALIVISLYQLSFTWIVNSHERQLKAKADRFVKLNYADASADTKDSVFNARYHKLQDSTQDQVIANFLFYKVSYLKAKEQELSLGLDLKGGMSVTLEVGLDGLIRSMSNNPKDSLLNKALALAVQRRANGNADFINLFAQAYKEVNPTGKLAGLFAGASQHKIKVTASDDEVLAAIRDEANQAIDRTNEVITTRIDQFGVAQPNIIPDKAKGDITVELPGVENKERVKKLLQATAKLEFWETYTVDQQFYTQYIAPLDSKLKDYLAGKPLNDTAKTGDTAAKAAADTAQQAFVKANPLLSLLNVTPATTESGRDARTSKASLGFVKASDTATFSEYVNSPAAKAVLPSNLRFLYGAKALKAKNNADILEVFCIKTRPGTEKAELDGEHVTDARQDNDQTTGRVVVSMQMDNIGGRLWEKMTTENVDHAIAIALDGLVYSAPNVEGPIAGGNSQISGNFTPEEAQDLSSILKAGKLAAPARIIASVEVGPTLGAEAISGGLKAFALSFIVIFILMLVYYNTGGWVANIALILNLLFTVGVLTSLGASLTAPGIAGLVLTVGMAVDTNVIIFERIKEELARGRAYPSAVQEGYRRSMPPVLDAHVTTLLTACILLYFGLGPIKGFATTQIIGILLSLFCGILVSRLVTDTYTNRQRHFIYLTKISTRIFKHAAFKFIEYRKVAYGISAVVLILAAYSVFIHGFKYGIEFKGGRSYTVQFSQAPSSNAVFDAVNKEFQPASAPSIKTVGDAKHLDIVTDYMITESGSNIDSLVEHKMYHALIPFLPQGTSYEQFDKVNRLQSQTVLPTISSDLKKGAVKAIIFGLLIIFVYIFIRFRDWRYSLGTIIALLHDVFVTLIVFSLFADIVPFPLEIGQHFIAAVLTVIGYSMNDTVIVFDRIREDSHIMIGASKESIINKAINDTLSRTIMTSLTVFLTILILFIFGGEVTRGFAFAMLIGVITGTYSSIFVAAPVLVDLDRKRGLAEHHAHAPAAAPAKAKTV</sequence>
<comment type="caution">
    <text evidence="14">The sequence shown here is derived from an EMBL/GenBank/DDBJ whole genome shotgun (WGS) entry which is preliminary data.</text>
</comment>
<comment type="caution">
    <text evidence="9">Lacks conserved residue(s) required for the propagation of feature annotation.</text>
</comment>
<protein>
    <recommendedName>
        <fullName evidence="9 10">Multifunctional fusion protein</fullName>
    </recommendedName>
    <domain>
        <recommendedName>
            <fullName evidence="9">Protein translocase subunit SecD</fullName>
        </recommendedName>
    </domain>
    <domain>
        <recommendedName>
            <fullName evidence="10">Protein-export membrane protein SecF</fullName>
        </recommendedName>
    </domain>
</protein>
<feature type="domain" description="Protein translocase subunit SecDF P1" evidence="12">
    <location>
        <begin position="195"/>
        <end position="252"/>
    </location>
</feature>
<name>A0A4R8DTB4_9BACT</name>
<evidence type="ECO:0000256" key="8">
    <source>
        <dbReference type="ARBA" id="ARBA00023136"/>
    </source>
</evidence>
<keyword evidence="4 9" id="KW-0812">Transmembrane</keyword>
<evidence type="ECO:0000256" key="6">
    <source>
        <dbReference type="ARBA" id="ARBA00022989"/>
    </source>
</evidence>
<comment type="similarity">
    <text evidence="10">Belongs to the SecD/SecF family. SecF subfamily.</text>
</comment>
<evidence type="ECO:0000256" key="3">
    <source>
        <dbReference type="ARBA" id="ARBA00022475"/>
    </source>
</evidence>
<dbReference type="NCBIfam" id="TIGR00916">
    <property type="entry name" value="2A0604s01"/>
    <property type="match status" value="2"/>
</dbReference>
<evidence type="ECO:0000313" key="15">
    <source>
        <dbReference type="Proteomes" id="UP000294498"/>
    </source>
</evidence>
<dbReference type="Proteomes" id="UP000294498">
    <property type="component" value="Unassembled WGS sequence"/>
</dbReference>
<comment type="function">
    <text evidence="9">Part of the Sec protein translocase complex. Interacts with the SecYEG preprotein conducting channel. SecDF uses the proton motive force (PMF) to complete protein translocation after the ATP-dependent function of SecA.</text>
</comment>
<feature type="domain" description="Protein export membrane protein SecD/SecF C-terminal" evidence="11">
    <location>
        <begin position="802"/>
        <end position="987"/>
    </location>
</feature>
<dbReference type="GO" id="GO:0043952">
    <property type="term" value="P:protein transport by the Sec complex"/>
    <property type="evidence" value="ECO:0007669"/>
    <property type="project" value="UniProtKB-UniRule"/>
</dbReference>
<evidence type="ECO:0000256" key="4">
    <source>
        <dbReference type="ARBA" id="ARBA00022692"/>
    </source>
</evidence>
<feature type="transmembrane region" description="Helical" evidence="9">
    <location>
        <begin position="884"/>
        <end position="904"/>
    </location>
</feature>
<dbReference type="GO" id="GO:0005886">
    <property type="term" value="C:plasma membrane"/>
    <property type="evidence" value="ECO:0007669"/>
    <property type="project" value="UniProtKB-SubCell"/>
</dbReference>
<evidence type="ECO:0000256" key="10">
    <source>
        <dbReference type="HAMAP-Rule" id="MF_01464"/>
    </source>
</evidence>
<dbReference type="RefSeq" id="WP_133993449.1">
    <property type="nucleotide sequence ID" value="NZ_SODV01000001.1"/>
</dbReference>
<feature type="transmembrane region" description="Helical" evidence="9">
    <location>
        <begin position="634"/>
        <end position="656"/>
    </location>
</feature>
<proteinExistence type="inferred from homology"/>
<dbReference type="PANTHER" id="PTHR30081:SF1">
    <property type="entry name" value="PROTEIN TRANSLOCASE SUBUNIT SECD"/>
    <property type="match status" value="1"/>
</dbReference>
<dbReference type="Gene3D" id="1.20.1640.10">
    <property type="entry name" value="Multidrug efflux transporter AcrB transmembrane domain"/>
    <property type="match status" value="2"/>
</dbReference>
<dbReference type="EMBL" id="SODV01000001">
    <property type="protein sequence ID" value="TDX01148.1"/>
    <property type="molecule type" value="Genomic_DNA"/>
</dbReference>
<feature type="transmembrane region" description="Helical" evidence="9">
    <location>
        <begin position="562"/>
        <end position="581"/>
    </location>
</feature>
<dbReference type="HAMAP" id="MF_01464_B">
    <property type="entry name" value="SecF_B"/>
    <property type="match status" value="1"/>
</dbReference>